<name>A0AAD5WG31_PARTN</name>
<keyword evidence="1" id="KW-0732">Signal</keyword>
<reference evidence="2" key="1">
    <citation type="submission" date="2021-06" db="EMBL/GenBank/DDBJ databases">
        <title>Parelaphostrongylus tenuis whole genome reference sequence.</title>
        <authorList>
            <person name="Garwood T.J."/>
            <person name="Larsen P.A."/>
            <person name="Fountain-Jones N.M."/>
            <person name="Garbe J.R."/>
            <person name="Macchietto M.G."/>
            <person name="Kania S.A."/>
            <person name="Gerhold R.W."/>
            <person name="Richards J.E."/>
            <person name="Wolf T.M."/>
        </authorList>
    </citation>
    <scope>NUCLEOTIDE SEQUENCE</scope>
    <source>
        <strain evidence="2">MNPRO001-30</strain>
        <tissue evidence="2">Meninges</tissue>
    </source>
</reference>
<evidence type="ECO:0000313" key="2">
    <source>
        <dbReference type="EMBL" id="KAJ1368989.1"/>
    </source>
</evidence>
<dbReference type="Proteomes" id="UP001196413">
    <property type="component" value="Unassembled WGS sequence"/>
</dbReference>
<evidence type="ECO:0000313" key="3">
    <source>
        <dbReference type="Proteomes" id="UP001196413"/>
    </source>
</evidence>
<organism evidence="2 3">
    <name type="scientific">Parelaphostrongylus tenuis</name>
    <name type="common">Meningeal worm</name>
    <dbReference type="NCBI Taxonomy" id="148309"/>
    <lineage>
        <taxon>Eukaryota</taxon>
        <taxon>Metazoa</taxon>
        <taxon>Ecdysozoa</taxon>
        <taxon>Nematoda</taxon>
        <taxon>Chromadorea</taxon>
        <taxon>Rhabditida</taxon>
        <taxon>Rhabditina</taxon>
        <taxon>Rhabditomorpha</taxon>
        <taxon>Strongyloidea</taxon>
        <taxon>Metastrongylidae</taxon>
        <taxon>Parelaphostrongylus</taxon>
    </lineage>
</organism>
<keyword evidence="3" id="KW-1185">Reference proteome</keyword>
<sequence>MTSFLTFVMTALGCGVMPAGQGQTNVFGDKNYDELEDDVTLTKIGSKNSQSRKYRAPQ</sequence>
<feature type="signal peptide" evidence="1">
    <location>
        <begin position="1"/>
        <end position="22"/>
    </location>
</feature>
<comment type="caution">
    <text evidence="2">The sequence shown here is derived from an EMBL/GenBank/DDBJ whole genome shotgun (WGS) entry which is preliminary data.</text>
</comment>
<protein>
    <submittedName>
        <fullName evidence="2">Uncharacterized protein</fullName>
    </submittedName>
</protein>
<proteinExistence type="predicted"/>
<accession>A0AAD5WG31</accession>
<dbReference type="AlphaFoldDB" id="A0AAD5WG31"/>
<gene>
    <name evidence="2" type="ORF">KIN20_030352</name>
</gene>
<dbReference type="EMBL" id="JAHQIW010006372">
    <property type="protein sequence ID" value="KAJ1368989.1"/>
    <property type="molecule type" value="Genomic_DNA"/>
</dbReference>
<feature type="chain" id="PRO_5042105252" evidence="1">
    <location>
        <begin position="23"/>
        <end position="58"/>
    </location>
</feature>
<evidence type="ECO:0000256" key="1">
    <source>
        <dbReference type="SAM" id="SignalP"/>
    </source>
</evidence>